<dbReference type="PANTHER" id="PTHR25462:SF285">
    <property type="entry name" value="RING-TYPE DOMAIN-CONTAINING PROTEIN"/>
    <property type="match status" value="1"/>
</dbReference>
<dbReference type="OrthoDB" id="252722at2759"/>
<dbReference type="PANTHER" id="PTHR25462">
    <property type="entry name" value="BONUS, ISOFORM C-RELATED"/>
    <property type="match status" value="1"/>
</dbReference>
<dbReference type="SMART" id="SM00184">
    <property type="entry name" value="RING"/>
    <property type="match status" value="1"/>
</dbReference>
<dbReference type="PROSITE" id="PS00518">
    <property type="entry name" value="ZF_RING_1"/>
    <property type="match status" value="1"/>
</dbReference>
<dbReference type="Gene3D" id="3.30.40.10">
    <property type="entry name" value="Zinc/RING finger domain, C3HC4 (zinc finger)"/>
    <property type="match status" value="1"/>
</dbReference>
<feature type="coiled-coil region" evidence="5">
    <location>
        <begin position="255"/>
        <end position="297"/>
    </location>
</feature>
<dbReference type="SUPFAM" id="SSF75011">
    <property type="entry name" value="3-carboxy-cis,cis-mucoante lactonizing enzyme"/>
    <property type="match status" value="1"/>
</dbReference>
<keyword evidence="5" id="KW-0175">Coiled coil</keyword>
<evidence type="ECO:0000256" key="4">
    <source>
        <dbReference type="PROSITE-ProRule" id="PRU00175"/>
    </source>
</evidence>
<evidence type="ECO:0000256" key="6">
    <source>
        <dbReference type="SAM" id="MobiDB-lite"/>
    </source>
</evidence>
<evidence type="ECO:0000313" key="8">
    <source>
        <dbReference type="EMBL" id="VVC33933.1"/>
    </source>
</evidence>
<dbReference type="GO" id="GO:0061630">
    <property type="term" value="F:ubiquitin protein ligase activity"/>
    <property type="evidence" value="ECO:0007669"/>
    <property type="project" value="TreeGrafter"/>
</dbReference>
<protein>
    <submittedName>
        <fullName evidence="8">Six-bladed beta-propeller, TolB-like,Zinc finger, RING-type,Zinc finger, RING/FYVE/PHD</fullName>
    </submittedName>
</protein>
<proteinExistence type="predicted"/>
<dbReference type="AlphaFoldDB" id="A0A5E4MU42"/>
<feature type="domain" description="RING-type" evidence="7">
    <location>
        <begin position="35"/>
        <end position="114"/>
    </location>
</feature>
<keyword evidence="3" id="KW-0862">Zinc</keyword>
<dbReference type="Gene3D" id="2.120.10.30">
    <property type="entry name" value="TolB, C-terminal domain"/>
    <property type="match status" value="1"/>
</dbReference>
<dbReference type="Proteomes" id="UP000325440">
    <property type="component" value="Unassembled WGS sequence"/>
</dbReference>
<evidence type="ECO:0000259" key="7">
    <source>
        <dbReference type="PROSITE" id="PS50089"/>
    </source>
</evidence>
<dbReference type="InterPro" id="IPR017907">
    <property type="entry name" value="Znf_RING_CS"/>
</dbReference>
<evidence type="ECO:0000256" key="5">
    <source>
        <dbReference type="SAM" id="Coils"/>
    </source>
</evidence>
<feature type="region of interest" description="Disordered" evidence="6">
    <location>
        <begin position="75"/>
        <end position="96"/>
    </location>
</feature>
<dbReference type="InterPro" id="IPR011042">
    <property type="entry name" value="6-blade_b-propeller_TolB-like"/>
</dbReference>
<dbReference type="GO" id="GO:0005654">
    <property type="term" value="C:nucleoplasm"/>
    <property type="evidence" value="ECO:0007669"/>
    <property type="project" value="TreeGrafter"/>
</dbReference>
<gene>
    <name evidence="8" type="ORF">CINCED_3A012698</name>
</gene>
<evidence type="ECO:0000256" key="3">
    <source>
        <dbReference type="ARBA" id="ARBA00022833"/>
    </source>
</evidence>
<evidence type="ECO:0000256" key="1">
    <source>
        <dbReference type="ARBA" id="ARBA00022723"/>
    </source>
</evidence>
<accession>A0A5E4MU42</accession>
<dbReference type="SUPFAM" id="SSF57850">
    <property type="entry name" value="RING/U-box"/>
    <property type="match status" value="1"/>
</dbReference>
<keyword evidence="1" id="KW-0479">Metal-binding</keyword>
<reference evidence="8 9" key="1">
    <citation type="submission" date="2019-08" db="EMBL/GenBank/DDBJ databases">
        <authorList>
            <person name="Alioto T."/>
            <person name="Alioto T."/>
            <person name="Gomez Garrido J."/>
        </authorList>
    </citation>
    <scope>NUCLEOTIDE SEQUENCE [LARGE SCALE GENOMIC DNA]</scope>
</reference>
<sequence length="790" mass="88685">MVTLNSHYANSNNSTQLVETVSIDYDDFNDNFLTCATCLCIYDGAERAPKLLPCSHTVCVHCLTRIVAASSNRRTATLDSSNNDQSSNITPSQQLQNSLAVQQPRQTFRCPICRELITVPQNGGILALPPSFLVNQLLDLISTHRRRTLIPSCNGGALSSHTNQELLYCETCDQVFCSICTKHETANEGTSNIISSKSSNVHTIIPVSIAMKRTSEILLYKANECVSKLNCSKDVICAELDRLEINRNNCFTTLNETFNDLMNIIENRKNQLERQLLKACELKNRILNQQLTAIEIEKTKVMDECSRVHELIDLQSINDRIQILNDRLEQSTSGLYEPRENAYITVDLIDLSEVKDVVNNAIGKLGQVRTTTTCPGYCILEVSEPNGENLVFPRLVDKQIAILTAMDFDRKRRPMGGDPVTVKLIGPLDNIQADRSIHNLGYQDNISSDGVHVIDTTNGQYIIRLQISICGRYRLHVYVLGRPVAFNDNIGHIEFSITNNIDPLCQYNKNPPMLQPTAITGDLNESRVFVLDTGNCRIRILDTDLNYICDIQNIEAMRGRSSTGIGFLSNKTLITVNWRTNIITQMTLDGETIKTWTHSSMIEPMCVVVDRTYDQVLIGDSSCNVHAFKVSTGEHLFTINNSKINGKSMDFVGTFMAIGPNSEIIVISGISNPECRCLDIYSYKGVYERSIKIATTDKSKQPYNSLTTCNHFVLATRRHSNSYFIDLIDINTEKLINTIDSNTCKLRRPAGMTAFTETQNSTLVNNDQHLLYYLLVTDVATDSVYKYQFF</sequence>
<dbReference type="InterPro" id="IPR047153">
    <property type="entry name" value="TRIM45/56/19-like"/>
</dbReference>
<dbReference type="EMBL" id="CABPRJ010000979">
    <property type="protein sequence ID" value="VVC33933.1"/>
    <property type="molecule type" value="Genomic_DNA"/>
</dbReference>
<keyword evidence="2 4" id="KW-0863">Zinc-finger</keyword>
<evidence type="ECO:0000256" key="2">
    <source>
        <dbReference type="ARBA" id="ARBA00022771"/>
    </source>
</evidence>
<keyword evidence="9" id="KW-1185">Reference proteome</keyword>
<dbReference type="InterPro" id="IPR001841">
    <property type="entry name" value="Znf_RING"/>
</dbReference>
<evidence type="ECO:0000313" key="9">
    <source>
        <dbReference type="Proteomes" id="UP000325440"/>
    </source>
</evidence>
<organism evidence="8 9">
    <name type="scientific">Cinara cedri</name>
    <dbReference type="NCBI Taxonomy" id="506608"/>
    <lineage>
        <taxon>Eukaryota</taxon>
        <taxon>Metazoa</taxon>
        <taxon>Ecdysozoa</taxon>
        <taxon>Arthropoda</taxon>
        <taxon>Hexapoda</taxon>
        <taxon>Insecta</taxon>
        <taxon>Pterygota</taxon>
        <taxon>Neoptera</taxon>
        <taxon>Paraneoptera</taxon>
        <taxon>Hemiptera</taxon>
        <taxon>Sternorrhyncha</taxon>
        <taxon>Aphidomorpha</taxon>
        <taxon>Aphidoidea</taxon>
        <taxon>Aphididae</taxon>
        <taxon>Lachninae</taxon>
        <taxon>Cinara</taxon>
    </lineage>
</organism>
<dbReference type="GO" id="GO:0008270">
    <property type="term" value="F:zinc ion binding"/>
    <property type="evidence" value="ECO:0007669"/>
    <property type="project" value="UniProtKB-KW"/>
</dbReference>
<name>A0A5E4MU42_9HEMI</name>
<dbReference type="PROSITE" id="PS50089">
    <property type="entry name" value="ZF_RING_2"/>
    <property type="match status" value="1"/>
</dbReference>
<dbReference type="InterPro" id="IPR013083">
    <property type="entry name" value="Znf_RING/FYVE/PHD"/>
</dbReference>